<reference evidence="2" key="1">
    <citation type="submission" date="2015-10" db="EMBL/GenBank/DDBJ databases">
        <title>Draft Genome Sequences of 11 Lactococcus lactis subspecies cremoris strains.</title>
        <authorList>
            <person name="Wels M."/>
            <person name="Backus L."/>
            <person name="Boekhorst J."/>
            <person name="Dijkstra A."/>
            <person name="Beerthuizen M."/>
            <person name="Kelly W."/>
            <person name="Siezen R."/>
            <person name="Bachmann H."/>
            <person name="Van Hijum S."/>
        </authorList>
    </citation>
    <scope>NUCLEOTIDE SEQUENCE [LARGE SCALE GENOMIC DNA]</scope>
    <source>
        <strain evidence="2">M20</strain>
    </source>
</reference>
<accession>A0A0V8E3C9</accession>
<dbReference type="AlphaFoldDB" id="A0A0V8E3C9"/>
<evidence type="ECO:0000313" key="2">
    <source>
        <dbReference type="Proteomes" id="UP000053719"/>
    </source>
</evidence>
<proteinExistence type="predicted"/>
<dbReference type="PATRIC" id="fig|1360.114.peg.1820"/>
<evidence type="ECO:0000313" key="1">
    <source>
        <dbReference type="EMBL" id="KSU20263.1"/>
    </source>
</evidence>
<organism evidence="1 2">
    <name type="scientific">Lactococcus lactis subsp. lactis</name>
    <name type="common">Streptococcus lactis</name>
    <dbReference type="NCBI Taxonomy" id="1360"/>
    <lineage>
        <taxon>Bacteria</taxon>
        <taxon>Bacillati</taxon>
        <taxon>Bacillota</taxon>
        <taxon>Bacilli</taxon>
        <taxon>Lactobacillales</taxon>
        <taxon>Streptococcaceae</taxon>
        <taxon>Lactococcus</taxon>
    </lineage>
</organism>
<name>A0A0V8E3C9_LACLL</name>
<comment type="caution">
    <text evidence="1">The sequence shown here is derived from an EMBL/GenBank/DDBJ whole genome shotgun (WGS) entry which is preliminary data.</text>
</comment>
<dbReference type="Proteomes" id="UP000053719">
    <property type="component" value="Unassembled WGS sequence"/>
</dbReference>
<gene>
    <name evidence="1" type="ORF">M20_1572</name>
</gene>
<sequence>MTNKTFSLFIMNWGEKYFQGLVENLKIIFGVPGYDAIPLSQ</sequence>
<protein>
    <submittedName>
        <fullName evidence="1">Uncharacterized protein</fullName>
    </submittedName>
</protein>
<dbReference type="EMBL" id="LKLU01000092">
    <property type="protein sequence ID" value="KSU20263.1"/>
    <property type="molecule type" value="Genomic_DNA"/>
</dbReference>